<protein>
    <submittedName>
        <fullName evidence="8">RagB/SusD family nutrient uptake outer membrane protein</fullName>
    </submittedName>
</protein>
<feature type="domain" description="RagB/SusD" evidence="6">
    <location>
        <begin position="317"/>
        <end position="646"/>
    </location>
</feature>
<keyword evidence="5" id="KW-0998">Cell outer membrane</keyword>
<dbReference type="KEGG" id="ark:D6B99_08625"/>
<name>A0A386HQE2_9BACT</name>
<evidence type="ECO:0000256" key="5">
    <source>
        <dbReference type="ARBA" id="ARBA00023237"/>
    </source>
</evidence>
<dbReference type="Pfam" id="PF14322">
    <property type="entry name" value="SusD-like_3"/>
    <property type="match status" value="1"/>
</dbReference>
<comment type="subcellular location">
    <subcellularLocation>
        <location evidence="1">Cell outer membrane</location>
    </subcellularLocation>
</comment>
<dbReference type="PROSITE" id="PS51257">
    <property type="entry name" value="PROKAR_LIPOPROTEIN"/>
    <property type="match status" value="1"/>
</dbReference>
<proteinExistence type="inferred from homology"/>
<organism evidence="8 9">
    <name type="scientific">Arachidicoccus soli</name>
    <dbReference type="NCBI Taxonomy" id="2341117"/>
    <lineage>
        <taxon>Bacteria</taxon>
        <taxon>Pseudomonadati</taxon>
        <taxon>Bacteroidota</taxon>
        <taxon>Chitinophagia</taxon>
        <taxon>Chitinophagales</taxon>
        <taxon>Chitinophagaceae</taxon>
        <taxon>Arachidicoccus</taxon>
    </lineage>
</organism>
<sequence>MKNKIFFLLLSVGLLVSTGCSKKFLENTKDYTQYGEPQVFSNETLAGQYIAQIYQEFFGAYNNPLQQVVGLYNTNRSNMTEELGGTIINYTNPTITLQTVTDADGYYGVSTSGSANNPYTRIRYCNNIIEKMDEPITDNLSASFRASAKGQMYFLRAWQYFDLVRVYGGVPIVTTVQNNSTTDPSIQVPRAKSSECFAQIVKDLDSAAALLPMSWASASTDYGRLTAAGALAMKSRVLLTAASPLFNTDWDNPGDPKWQAALQASLDAETKLTAAGYGLYGSSAKDWASMTTQGNSKFNKEALIVFQFSNTITSSIGFGNSWENSLRPKDYGGNGNGISATKEMLDLFPMANGSRPTVANGYVDTFFFANRDPRFYRTFEFSGEKWSIKGNANKTTWFYRWKPSATGKVSYYGNNQTNSPAIVRKMSDPNADSTGFAFSNTNIFEYRYAELILNIAECYAATGDINDAVTYLGKIRARVGIPSTNNYGIGTPATKYEALNDCLYERQVELAYEGKRFWDVQRWMLYDNTPKSGNSVQKLGLTPLNGTHRNGYYWQAKNYTSTDPLTDSIRNSILIDPDASTTNFNAQIAALENVYRNNFVMTPLDQAWDQVSGTPVDILFRPNYYLSGLNSSVLSIDPWITQTEGWLDYSGGAGTFDYQQ</sequence>
<dbReference type="InterPro" id="IPR033985">
    <property type="entry name" value="SusD-like_N"/>
</dbReference>
<keyword evidence="9" id="KW-1185">Reference proteome</keyword>
<evidence type="ECO:0000256" key="3">
    <source>
        <dbReference type="ARBA" id="ARBA00022729"/>
    </source>
</evidence>
<accession>A0A386HQE2</accession>
<dbReference type="EMBL" id="CP032489">
    <property type="protein sequence ID" value="AYD47661.1"/>
    <property type="molecule type" value="Genomic_DNA"/>
</dbReference>
<evidence type="ECO:0000256" key="4">
    <source>
        <dbReference type="ARBA" id="ARBA00023136"/>
    </source>
</evidence>
<feature type="domain" description="SusD-like N-terminal" evidence="7">
    <location>
        <begin position="23"/>
        <end position="239"/>
    </location>
</feature>
<dbReference type="Pfam" id="PF07980">
    <property type="entry name" value="SusD_RagB"/>
    <property type="match status" value="1"/>
</dbReference>
<gene>
    <name evidence="8" type="ORF">D6B99_08625</name>
</gene>
<dbReference type="GO" id="GO:0009279">
    <property type="term" value="C:cell outer membrane"/>
    <property type="evidence" value="ECO:0007669"/>
    <property type="project" value="UniProtKB-SubCell"/>
</dbReference>
<dbReference type="AlphaFoldDB" id="A0A386HQE2"/>
<keyword evidence="3" id="KW-0732">Signal</keyword>
<dbReference type="InterPro" id="IPR012944">
    <property type="entry name" value="SusD_RagB_dom"/>
</dbReference>
<evidence type="ECO:0000259" key="6">
    <source>
        <dbReference type="Pfam" id="PF07980"/>
    </source>
</evidence>
<dbReference type="Gene3D" id="1.25.40.390">
    <property type="match status" value="1"/>
</dbReference>
<dbReference type="RefSeq" id="WP_119987044.1">
    <property type="nucleotide sequence ID" value="NZ_CP032489.1"/>
</dbReference>
<evidence type="ECO:0000313" key="9">
    <source>
        <dbReference type="Proteomes" id="UP000266118"/>
    </source>
</evidence>
<comment type="similarity">
    <text evidence="2">Belongs to the SusD family.</text>
</comment>
<evidence type="ECO:0000256" key="2">
    <source>
        <dbReference type="ARBA" id="ARBA00006275"/>
    </source>
</evidence>
<dbReference type="Proteomes" id="UP000266118">
    <property type="component" value="Chromosome"/>
</dbReference>
<evidence type="ECO:0000256" key="1">
    <source>
        <dbReference type="ARBA" id="ARBA00004442"/>
    </source>
</evidence>
<dbReference type="OrthoDB" id="5694214at2"/>
<keyword evidence="4" id="KW-0472">Membrane</keyword>
<evidence type="ECO:0000313" key="8">
    <source>
        <dbReference type="EMBL" id="AYD47661.1"/>
    </source>
</evidence>
<evidence type="ECO:0000259" key="7">
    <source>
        <dbReference type="Pfam" id="PF14322"/>
    </source>
</evidence>
<reference evidence="8 9" key="1">
    <citation type="submission" date="2018-09" db="EMBL/GenBank/DDBJ databases">
        <title>Arachidicoccus sp. nov., a bacterium isolated from soil.</title>
        <authorList>
            <person name="Weon H.-Y."/>
            <person name="Kwon S.-W."/>
            <person name="Lee S.A."/>
        </authorList>
    </citation>
    <scope>NUCLEOTIDE SEQUENCE [LARGE SCALE GENOMIC DNA]</scope>
    <source>
        <strain evidence="8 9">KIS59-12</strain>
    </source>
</reference>
<dbReference type="InterPro" id="IPR011990">
    <property type="entry name" value="TPR-like_helical_dom_sf"/>
</dbReference>
<dbReference type="SUPFAM" id="SSF48452">
    <property type="entry name" value="TPR-like"/>
    <property type="match status" value="1"/>
</dbReference>